<reference evidence="3 4" key="1">
    <citation type="submission" date="2011-08" db="EMBL/GenBank/DDBJ databases">
        <title>The Genome Sequence of Clostridium citroniae WAL-17108.</title>
        <authorList>
            <consortium name="The Broad Institute Genome Sequencing Platform"/>
            <person name="Earl A."/>
            <person name="Ward D."/>
            <person name="Feldgarden M."/>
            <person name="Gevers D."/>
            <person name="Finegold S.M."/>
            <person name="Summanen P.H."/>
            <person name="Molitoris D.R."/>
            <person name="Vaisanen M.L."/>
            <person name="Daigneault M."/>
            <person name="Allen-Vercoe E."/>
            <person name="Young S.K."/>
            <person name="Zeng Q."/>
            <person name="Gargeya S."/>
            <person name="Fitzgerald M."/>
            <person name="Haas B."/>
            <person name="Abouelleil A."/>
            <person name="Alvarado L."/>
            <person name="Arachchi H.M."/>
            <person name="Berlin A."/>
            <person name="Brown A."/>
            <person name="Chapman S.B."/>
            <person name="Chen Z."/>
            <person name="Dunbar C."/>
            <person name="Freedman E."/>
            <person name="Gearin G."/>
            <person name="Gellesch M."/>
            <person name="Goldberg J."/>
            <person name="Griggs A."/>
            <person name="Gujja S."/>
            <person name="Heiman D."/>
            <person name="Howarth C."/>
            <person name="Larson L."/>
            <person name="Lui A."/>
            <person name="MacDonald P.J.P."/>
            <person name="Montmayeur A."/>
            <person name="Murphy C."/>
            <person name="Neiman D."/>
            <person name="Pearson M."/>
            <person name="Priest M."/>
            <person name="Roberts A."/>
            <person name="Saif S."/>
            <person name="Shea T."/>
            <person name="Shenoy N."/>
            <person name="Sisk P."/>
            <person name="Stolte C."/>
            <person name="Sykes S."/>
            <person name="Wortman J."/>
            <person name="Nusbaum C."/>
            <person name="Birren B."/>
        </authorList>
    </citation>
    <scope>NUCLEOTIDE SEQUENCE [LARGE SCALE GENOMIC DNA]</scope>
    <source>
        <strain evidence="3 4">WAL-17108</strain>
    </source>
</reference>
<dbReference type="GO" id="GO:0016491">
    <property type="term" value="F:oxidoreductase activity"/>
    <property type="evidence" value="ECO:0007669"/>
    <property type="project" value="UniProtKB-KW"/>
</dbReference>
<dbReference type="SUPFAM" id="SSF89733">
    <property type="entry name" value="L-sulfolactate dehydrogenase-like"/>
    <property type="match status" value="1"/>
</dbReference>
<dbReference type="EMBL" id="ADLJ01000052">
    <property type="protein sequence ID" value="EHE95465.1"/>
    <property type="molecule type" value="Genomic_DNA"/>
</dbReference>
<dbReference type="InterPro" id="IPR036111">
    <property type="entry name" value="Mal/L-sulfo/L-lacto_DH-like_sf"/>
</dbReference>
<dbReference type="HOGENOM" id="CLU_040452_3_1_9"/>
<dbReference type="PATRIC" id="fig|742733.3.peg.5753"/>
<evidence type="ECO:0000256" key="1">
    <source>
        <dbReference type="ARBA" id="ARBA00006056"/>
    </source>
</evidence>
<keyword evidence="2" id="KW-0560">Oxidoreductase</keyword>
<dbReference type="RefSeq" id="WP_007870440.1">
    <property type="nucleotide sequence ID" value="NZ_JH376432.1"/>
</dbReference>
<evidence type="ECO:0000313" key="4">
    <source>
        <dbReference type="Proteomes" id="UP000003763"/>
    </source>
</evidence>
<accession>G5HSP3</accession>
<comment type="caution">
    <text evidence="3">The sequence shown here is derived from an EMBL/GenBank/DDBJ whole genome shotgun (WGS) entry which is preliminary data.</text>
</comment>
<evidence type="ECO:0000313" key="3">
    <source>
        <dbReference type="EMBL" id="EHE95465.1"/>
    </source>
</evidence>
<dbReference type="NCBIfam" id="NF011599">
    <property type="entry name" value="PRK15025.1"/>
    <property type="match status" value="1"/>
</dbReference>
<protein>
    <submittedName>
        <fullName evidence="3">Ureidoglycolate dehydrogenase</fullName>
    </submittedName>
</protein>
<proteinExistence type="inferred from homology"/>
<dbReference type="Gene3D" id="3.30.1370.60">
    <property type="entry name" value="Hypothetical oxidoreductase yiak, domain 2"/>
    <property type="match status" value="1"/>
</dbReference>
<dbReference type="InterPro" id="IPR003767">
    <property type="entry name" value="Malate/L-lactate_DH-like"/>
</dbReference>
<dbReference type="PANTHER" id="PTHR11091">
    <property type="entry name" value="OXIDOREDUCTASE-RELATED"/>
    <property type="match status" value="1"/>
</dbReference>
<name>G5HSP3_9FIRM</name>
<dbReference type="Gene3D" id="1.10.1530.10">
    <property type="match status" value="1"/>
</dbReference>
<dbReference type="Proteomes" id="UP000003763">
    <property type="component" value="Unassembled WGS sequence"/>
</dbReference>
<dbReference type="NCBIfam" id="TIGR03175">
    <property type="entry name" value="AllD"/>
    <property type="match status" value="1"/>
</dbReference>
<dbReference type="AlphaFoldDB" id="G5HSP3"/>
<dbReference type="eggNOG" id="COG2055">
    <property type="taxonomic scope" value="Bacteria"/>
</dbReference>
<organism evidence="3 4">
    <name type="scientific">[Clostridium] citroniae WAL-17108</name>
    <dbReference type="NCBI Taxonomy" id="742733"/>
    <lineage>
        <taxon>Bacteria</taxon>
        <taxon>Bacillati</taxon>
        <taxon>Bacillota</taxon>
        <taxon>Clostridia</taxon>
        <taxon>Lachnospirales</taxon>
        <taxon>Lachnospiraceae</taxon>
        <taxon>Enterocloster</taxon>
    </lineage>
</organism>
<dbReference type="InterPro" id="IPR043143">
    <property type="entry name" value="Mal/L-sulf/L-lact_DH-like_NADP"/>
</dbReference>
<dbReference type="InterPro" id="IPR043144">
    <property type="entry name" value="Mal/L-sulf/L-lact_DH-like_ah"/>
</dbReference>
<evidence type="ECO:0000256" key="2">
    <source>
        <dbReference type="ARBA" id="ARBA00023002"/>
    </source>
</evidence>
<dbReference type="Pfam" id="PF02615">
    <property type="entry name" value="Ldh_2"/>
    <property type="match status" value="1"/>
</dbReference>
<comment type="similarity">
    <text evidence="1">Belongs to the LDH2/MDH2 oxidoreductase family.</text>
</comment>
<sequence>MRVKPEKLKQLMMNKFIGAGMKEDHAAIMADILVWSDYKGIHSHGAVRVEYYTERIAKGGMNVDPKFEFQRTGPCTAVFEGDNGCGYVAASLAMEHAIEMAKEYGVGIVGIRNISHSGSIGYYSEMAAAEGLVSINMCQSDPMVVPYGGTEPFYGTNPIAFGAPTADERMVIFDMATTVQAWGKILVARSRKEPIPDTWAVDENGNPTTDSTRVNALVPIAGPKGYGLMMMVDVLSGIMLGVPFGRHVSSMYEDLSKGRCLGHIHIVIDPARFVPVEQFKKDMSQVLDELAQIKPASGFAKVYYPGERGMLRRQKYEEDGGIEIVDDIYRYLTSDDLHYNHYDHKNKFAE</sequence>
<gene>
    <name evidence="3" type="ORF">HMPREF9469_05605</name>
</gene>
<dbReference type="InterPro" id="IPR017590">
    <property type="entry name" value="Ureidoglycolate_dehydrogenase"/>
</dbReference>
<dbReference type="PANTHER" id="PTHR11091:SF0">
    <property type="entry name" value="MALATE DEHYDROGENASE"/>
    <property type="match status" value="1"/>
</dbReference>